<sequence length="59" mass="6697">MINSCSQLIFLLFLTWVLFVLNGTKEILCSLLQANSLLISFTKQQLKNRGLPFGQFSDC</sequence>
<protein>
    <submittedName>
        <fullName evidence="1">Uncharacterized protein</fullName>
    </submittedName>
</protein>
<proteinExistence type="predicted"/>
<organism evidence="1">
    <name type="scientific">Bird gammacoronavirus AnasCN24</name>
    <dbReference type="NCBI Taxonomy" id="3237959"/>
    <lineage>
        <taxon>Viruses</taxon>
        <taxon>Riboviria</taxon>
        <taxon>Orthornavirae</taxon>
        <taxon>Pisuviricota</taxon>
        <taxon>Pisoniviricetes</taxon>
        <taxon>Nidovirales</taxon>
        <taxon>Cornidovirineae</taxon>
        <taxon>Coronaviridae</taxon>
        <taxon>Orthocoronavirinae</taxon>
        <taxon>Gammacoronavirus</taxon>
    </lineage>
</organism>
<dbReference type="EMBL" id="PP845384">
    <property type="protein sequence ID" value="XDG23539.1"/>
    <property type="molecule type" value="Genomic_RNA"/>
</dbReference>
<reference evidence="1" key="1">
    <citation type="submission" date="2024-05" db="EMBL/GenBank/DDBJ databases">
        <title>Avian Migration-Mediated Cross-Species Transmission and Recombination Shaping the Diversity of Gammacoronaviruses and Deltacoronaviruses.</title>
        <authorList>
            <person name="Han Y."/>
            <person name="Xu P."/>
            <person name="Xu Y."/>
            <person name="Wang Y."/>
            <person name="Hu J."/>
            <person name="Ma M."/>
            <person name="Li Z."/>
            <person name="Bo S."/>
            <person name="Zhao C."/>
            <person name="Ji L."/>
            <person name="Yuan Y."/>
            <person name="Zhao W."/>
            <person name="Wang J."/>
            <person name="Jin Q."/>
            <person name="Wu Z."/>
            <person name="He G."/>
        </authorList>
    </citation>
    <scope>NUCLEOTIDE SEQUENCE</scope>
    <source>
        <strain evidence="1">AvAc-GammaCoV/SH19-SH14</strain>
    </source>
</reference>
<evidence type="ECO:0000313" key="1">
    <source>
        <dbReference type="EMBL" id="XDG23539.1"/>
    </source>
</evidence>
<name>A0AB39ACW6_9GAMC</name>
<accession>A0AB39ACW6</accession>